<dbReference type="Pfam" id="PF01565">
    <property type="entry name" value="FAD_binding_4"/>
    <property type="match status" value="1"/>
</dbReference>
<dbReference type="AlphaFoldDB" id="A0A6G1JJK6"/>
<dbReference type="InterPro" id="IPR036318">
    <property type="entry name" value="FAD-bd_PCMH-like_sf"/>
</dbReference>
<dbReference type="GO" id="GO:0016491">
    <property type="term" value="F:oxidoreductase activity"/>
    <property type="evidence" value="ECO:0007669"/>
    <property type="project" value="UniProtKB-KW"/>
</dbReference>
<name>A0A6G1JJK6_9PLEO</name>
<dbReference type="InterPro" id="IPR016169">
    <property type="entry name" value="FAD-bd_PCMH_sub2"/>
</dbReference>
<keyword evidence="9" id="KW-1185">Reference proteome</keyword>
<accession>A0A6G1JJK6</accession>
<keyword evidence="4" id="KW-0274">FAD</keyword>
<evidence type="ECO:0000256" key="3">
    <source>
        <dbReference type="ARBA" id="ARBA00022630"/>
    </source>
</evidence>
<evidence type="ECO:0000256" key="4">
    <source>
        <dbReference type="ARBA" id="ARBA00022827"/>
    </source>
</evidence>
<dbReference type="GO" id="GO:0071949">
    <property type="term" value="F:FAD binding"/>
    <property type="evidence" value="ECO:0007669"/>
    <property type="project" value="InterPro"/>
</dbReference>
<protein>
    <recommendedName>
        <fullName evidence="7">FAD-binding PCMH-type domain-containing protein</fullName>
    </recommendedName>
</protein>
<dbReference type="Gene3D" id="3.30.465.10">
    <property type="match status" value="1"/>
</dbReference>
<evidence type="ECO:0000256" key="1">
    <source>
        <dbReference type="ARBA" id="ARBA00001974"/>
    </source>
</evidence>
<comment type="similarity">
    <text evidence="2">Belongs to the oxygen-dependent FAD-linked oxidoreductase family.</text>
</comment>
<evidence type="ECO:0000313" key="9">
    <source>
        <dbReference type="Proteomes" id="UP000799291"/>
    </source>
</evidence>
<evidence type="ECO:0000256" key="2">
    <source>
        <dbReference type="ARBA" id="ARBA00005466"/>
    </source>
</evidence>
<dbReference type="PANTHER" id="PTHR42973">
    <property type="entry name" value="BINDING OXIDOREDUCTASE, PUTATIVE (AFU_ORTHOLOGUE AFUA_1G17690)-RELATED"/>
    <property type="match status" value="1"/>
</dbReference>
<keyword evidence="3" id="KW-0285">Flavoprotein</keyword>
<feature type="signal peptide" evidence="6">
    <location>
        <begin position="1"/>
        <end position="21"/>
    </location>
</feature>
<reference evidence="8" key="1">
    <citation type="journal article" date="2020" name="Stud. Mycol.">
        <title>101 Dothideomycetes genomes: a test case for predicting lifestyles and emergence of pathogens.</title>
        <authorList>
            <person name="Haridas S."/>
            <person name="Albert R."/>
            <person name="Binder M."/>
            <person name="Bloem J."/>
            <person name="Labutti K."/>
            <person name="Salamov A."/>
            <person name="Andreopoulos B."/>
            <person name="Baker S."/>
            <person name="Barry K."/>
            <person name="Bills G."/>
            <person name="Bluhm B."/>
            <person name="Cannon C."/>
            <person name="Castanera R."/>
            <person name="Culley D."/>
            <person name="Daum C."/>
            <person name="Ezra D."/>
            <person name="Gonzalez J."/>
            <person name="Henrissat B."/>
            <person name="Kuo A."/>
            <person name="Liang C."/>
            <person name="Lipzen A."/>
            <person name="Lutzoni F."/>
            <person name="Magnuson J."/>
            <person name="Mondo S."/>
            <person name="Nolan M."/>
            <person name="Ohm R."/>
            <person name="Pangilinan J."/>
            <person name="Park H.-J."/>
            <person name="Ramirez L."/>
            <person name="Alfaro M."/>
            <person name="Sun H."/>
            <person name="Tritt A."/>
            <person name="Yoshinaga Y."/>
            <person name="Zwiers L.-H."/>
            <person name="Turgeon B."/>
            <person name="Goodwin S."/>
            <person name="Spatafora J."/>
            <person name="Crous P."/>
            <person name="Grigoriev I."/>
        </authorList>
    </citation>
    <scope>NUCLEOTIDE SEQUENCE</scope>
    <source>
        <strain evidence="8">CBS 122367</strain>
    </source>
</reference>
<feature type="domain" description="FAD-binding PCMH-type" evidence="7">
    <location>
        <begin position="54"/>
        <end position="226"/>
    </location>
</feature>
<dbReference type="InterPro" id="IPR012951">
    <property type="entry name" value="BBE"/>
</dbReference>
<evidence type="ECO:0000256" key="6">
    <source>
        <dbReference type="SAM" id="SignalP"/>
    </source>
</evidence>
<dbReference type="SUPFAM" id="SSF56176">
    <property type="entry name" value="FAD-binding/transporter-associated domain-like"/>
    <property type="match status" value="1"/>
</dbReference>
<comment type="cofactor">
    <cofactor evidence="1">
        <name>FAD</name>
        <dbReference type="ChEBI" id="CHEBI:57692"/>
    </cofactor>
</comment>
<evidence type="ECO:0000313" key="8">
    <source>
        <dbReference type="EMBL" id="KAF2690401.1"/>
    </source>
</evidence>
<keyword evidence="5" id="KW-0560">Oxidoreductase</keyword>
<proteinExistence type="inferred from homology"/>
<dbReference type="Gene3D" id="3.40.462.20">
    <property type="match status" value="1"/>
</dbReference>
<dbReference type="EMBL" id="MU005571">
    <property type="protein sequence ID" value="KAF2690401.1"/>
    <property type="molecule type" value="Genomic_DNA"/>
</dbReference>
<dbReference type="PANTHER" id="PTHR42973:SF9">
    <property type="entry name" value="FAD-BINDING PCMH-TYPE DOMAIN-CONTAINING PROTEIN-RELATED"/>
    <property type="match status" value="1"/>
</dbReference>
<dbReference type="Proteomes" id="UP000799291">
    <property type="component" value="Unassembled WGS sequence"/>
</dbReference>
<keyword evidence="6" id="KW-0732">Signal</keyword>
<feature type="chain" id="PRO_5026083113" description="FAD-binding PCMH-type domain-containing protein" evidence="6">
    <location>
        <begin position="22"/>
        <end position="516"/>
    </location>
</feature>
<dbReference type="OrthoDB" id="9996127at2759"/>
<dbReference type="InterPro" id="IPR006094">
    <property type="entry name" value="Oxid_FAD_bind_N"/>
</dbReference>
<sequence>MIVTRAIRCSLLVWCARPVAGAWDARYTETGIVNELGSRLSEGAGIVLKGEDGFKEKTERWQSWKSPDVAAVVDIRYANANNIPFLAKSGGHGAISSLVKFKNGIQINMRGLNSISIAKDGSSATLGGGMKGKEIIDFLWAREKQTVTGVCECTGHTAVVLGGGHGLLQGFHGLPSDQLLSARIVIANSTALTASPTENSDLFWALRGAGHNFGIVTSLQYKIYDIDGHPGGKTWSYKALAFPATPENVRKVYSIAESQLDKQPEGMMQYSLVMTNPQVSPDPIILHHVVWNGPLTSPLATRLTKAYHELKPLGATQETGTYLDVARWMQVDADGTVCNTQKMLPGAGVIRFPVDVKTYHLDALVASIEKFIKLTKSVAEFSGSFMMVEQYSTHTVRDIAAKDSAFASRDARVLISPAFFYPSVVVESGERNKALDKMALQYGQEIRKILVEGAKKSGGSHAYVNYAFGGESEKELYGRDKIEKLRMLKRVYDPENRFGFYGPIKSAKKSKGHNEL</sequence>
<dbReference type="InterPro" id="IPR016166">
    <property type="entry name" value="FAD-bd_PCMH"/>
</dbReference>
<evidence type="ECO:0000256" key="5">
    <source>
        <dbReference type="ARBA" id="ARBA00023002"/>
    </source>
</evidence>
<dbReference type="PROSITE" id="PS51387">
    <property type="entry name" value="FAD_PCMH"/>
    <property type="match status" value="1"/>
</dbReference>
<dbReference type="InterPro" id="IPR050416">
    <property type="entry name" value="FAD-linked_Oxidoreductase"/>
</dbReference>
<gene>
    <name evidence="8" type="ORF">K458DRAFT_289299</name>
</gene>
<dbReference type="Pfam" id="PF08031">
    <property type="entry name" value="BBE"/>
    <property type="match status" value="1"/>
</dbReference>
<organism evidence="8 9">
    <name type="scientific">Lentithecium fluviatile CBS 122367</name>
    <dbReference type="NCBI Taxonomy" id="1168545"/>
    <lineage>
        <taxon>Eukaryota</taxon>
        <taxon>Fungi</taxon>
        <taxon>Dikarya</taxon>
        <taxon>Ascomycota</taxon>
        <taxon>Pezizomycotina</taxon>
        <taxon>Dothideomycetes</taxon>
        <taxon>Pleosporomycetidae</taxon>
        <taxon>Pleosporales</taxon>
        <taxon>Massarineae</taxon>
        <taxon>Lentitheciaceae</taxon>
        <taxon>Lentithecium</taxon>
    </lineage>
</organism>
<evidence type="ECO:0000259" key="7">
    <source>
        <dbReference type="PROSITE" id="PS51387"/>
    </source>
</evidence>